<feature type="transmembrane region" description="Helical" evidence="7">
    <location>
        <begin position="399"/>
        <end position="420"/>
    </location>
</feature>
<feature type="domain" description="TRAP C4-dicarboxylate transport system permease DctM subunit" evidence="8">
    <location>
        <begin position="8"/>
        <end position="419"/>
    </location>
</feature>
<feature type="transmembrane region" description="Helical" evidence="7">
    <location>
        <begin position="308"/>
        <end position="329"/>
    </location>
</feature>
<evidence type="ECO:0000259" key="8">
    <source>
        <dbReference type="Pfam" id="PF06808"/>
    </source>
</evidence>
<dbReference type="NCBIfam" id="TIGR00786">
    <property type="entry name" value="dctM"/>
    <property type="match status" value="1"/>
</dbReference>
<dbReference type="AlphaFoldDB" id="A0AAW6C7L4"/>
<keyword evidence="6 7" id="KW-0472">Membrane</keyword>
<evidence type="ECO:0000256" key="1">
    <source>
        <dbReference type="ARBA" id="ARBA00004429"/>
    </source>
</evidence>
<dbReference type="Pfam" id="PF06808">
    <property type="entry name" value="DctM"/>
    <property type="match status" value="1"/>
</dbReference>
<dbReference type="GO" id="GO:0022857">
    <property type="term" value="F:transmembrane transporter activity"/>
    <property type="evidence" value="ECO:0007669"/>
    <property type="project" value="TreeGrafter"/>
</dbReference>
<feature type="transmembrane region" description="Helical" evidence="7">
    <location>
        <begin position="48"/>
        <end position="66"/>
    </location>
</feature>
<gene>
    <name evidence="9" type="ORF">PND83_17765</name>
</gene>
<protein>
    <submittedName>
        <fullName evidence="9">TRAP transporter large permease</fullName>
    </submittedName>
</protein>
<feature type="transmembrane region" description="Helical" evidence="7">
    <location>
        <begin position="266"/>
        <end position="288"/>
    </location>
</feature>
<keyword evidence="4 7" id="KW-0812">Transmembrane</keyword>
<reference evidence="9" key="1">
    <citation type="submission" date="2023-01" db="EMBL/GenBank/DDBJ databases">
        <title>Human gut microbiome strain richness.</title>
        <authorList>
            <person name="Chen-Liaw A."/>
        </authorList>
    </citation>
    <scope>NUCLEOTIDE SEQUENCE</scope>
    <source>
        <strain evidence="9">2225st1_A6_2225SCRN_200828</strain>
    </source>
</reference>
<comment type="subcellular location">
    <subcellularLocation>
        <location evidence="1">Cell inner membrane</location>
        <topology evidence="1">Multi-pass membrane protein</topology>
    </subcellularLocation>
</comment>
<evidence type="ECO:0000256" key="2">
    <source>
        <dbReference type="ARBA" id="ARBA00022475"/>
    </source>
</evidence>
<evidence type="ECO:0000256" key="4">
    <source>
        <dbReference type="ARBA" id="ARBA00022692"/>
    </source>
</evidence>
<accession>A0AAW6C7L4</accession>
<dbReference type="GO" id="GO:0005886">
    <property type="term" value="C:plasma membrane"/>
    <property type="evidence" value="ECO:0007669"/>
    <property type="project" value="UniProtKB-SubCell"/>
</dbReference>
<feature type="transmembrane region" description="Helical" evidence="7">
    <location>
        <begin position="361"/>
        <end position="387"/>
    </location>
</feature>
<keyword evidence="5 7" id="KW-1133">Transmembrane helix</keyword>
<name>A0AAW6C7L4_FLAPL</name>
<keyword evidence="2" id="KW-1003">Cell membrane</keyword>
<dbReference type="EMBL" id="JAQLWO010000023">
    <property type="protein sequence ID" value="MDB7907834.1"/>
    <property type="molecule type" value="Genomic_DNA"/>
</dbReference>
<organism evidence="9 10">
    <name type="scientific">Flavonifractor plautii</name>
    <name type="common">Fusobacterium plautii</name>
    <dbReference type="NCBI Taxonomy" id="292800"/>
    <lineage>
        <taxon>Bacteria</taxon>
        <taxon>Bacillati</taxon>
        <taxon>Bacillota</taxon>
        <taxon>Clostridia</taxon>
        <taxon>Eubacteriales</taxon>
        <taxon>Oscillospiraceae</taxon>
        <taxon>Flavonifractor</taxon>
    </lineage>
</organism>
<feature type="transmembrane region" description="Helical" evidence="7">
    <location>
        <begin position="97"/>
        <end position="124"/>
    </location>
</feature>
<dbReference type="RefSeq" id="WP_131972116.1">
    <property type="nucleotide sequence ID" value="NZ_JADNIM010000015.1"/>
</dbReference>
<dbReference type="PANTHER" id="PTHR33362:SF2">
    <property type="entry name" value="TRAP TRANSPORTER LARGE PERMEASE PROTEIN"/>
    <property type="match status" value="1"/>
</dbReference>
<evidence type="ECO:0000256" key="7">
    <source>
        <dbReference type="SAM" id="Phobius"/>
    </source>
</evidence>
<sequence length="430" mass="45747">MNMGVYLFLLLFALMFSGMPIALGVGMAAILTTGIWGQIGLELIFQQYYQGVNSFALLAVPLFMLAGELMTRLGLVDDIILLAKLLVGRMRGSLAQINIVASVFFATMSGSAVADTAAIGGMLLPAMEKEGYDKEFSVAVTAASSIIGPIIPPSITMIVYGSLMSNVPTGAMFAAGIVPGVLIGLGEMALVYYFSRKRNYPRETKRYTAKEASAIAVRTLPAVLTPVVIVVAIFSGFCSATEAACIANIWVLITGALYYRRLNLKVFGESVIVAVETAGAILLLNAAAKPLSYLIAMAQLPTMISEAFTSFTSSKIVILLLINVVLLFLGCFMECTANVLIFAPIFAPLAISFGVDPLQFALLFVVNVVCGICTPPFGPTIFLAAGIAKAPLERCMKAIIPFCVVQIAVILMISYIPALTLTLPRLLGLY</sequence>
<dbReference type="InterPro" id="IPR004681">
    <property type="entry name" value="TRAP_DctM"/>
</dbReference>
<dbReference type="PIRSF" id="PIRSF006066">
    <property type="entry name" value="HI0050"/>
    <property type="match status" value="1"/>
</dbReference>
<evidence type="ECO:0000313" key="9">
    <source>
        <dbReference type="EMBL" id="MDB7907834.1"/>
    </source>
</evidence>
<evidence type="ECO:0000256" key="5">
    <source>
        <dbReference type="ARBA" id="ARBA00022989"/>
    </source>
</evidence>
<feature type="transmembrane region" description="Helical" evidence="7">
    <location>
        <begin position="240"/>
        <end position="259"/>
    </location>
</feature>
<comment type="caution">
    <text evidence="9">The sequence shown here is derived from an EMBL/GenBank/DDBJ whole genome shotgun (WGS) entry which is preliminary data.</text>
</comment>
<dbReference type="InterPro" id="IPR010656">
    <property type="entry name" value="DctM"/>
</dbReference>
<evidence type="ECO:0000256" key="6">
    <source>
        <dbReference type="ARBA" id="ARBA00023136"/>
    </source>
</evidence>
<dbReference type="Proteomes" id="UP001211006">
    <property type="component" value="Unassembled WGS sequence"/>
</dbReference>
<keyword evidence="3" id="KW-0997">Cell inner membrane</keyword>
<proteinExistence type="predicted"/>
<feature type="transmembrane region" description="Helical" evidence="7">
    <location>
        <begin position="172"/>
        <end position="194"/>
    </location>
</feature>
<evidence type="ECO:0000313" key="10">
    <source>
        <dbReference type="Proteomes" id="UP001211006"/>
    </source>
</evidence>
<feature type="transmembrane region" description="Helical" evidence="7">
    <location>
        <begin position="215"/>
        <end position="234"/>
    </location>
</feature>
<feature type="transmembrane region" description="Helical" evidence="7">
    <location>
        <begin position="336"/>
        <end position="355"/>
    </location>
</feature>
<dbReference type="PANTHER" id="PTHR33362">
    <property type="entry name" value="SIALIC ACID TRAP TRANSPORTER PERMEASE PROTEIN SIAT-RELATED"/>
    <property type="match status" value="1"/>
</dbReference>
<evidence type="ECO:0000256" key="3">
    <source>
        <dbReference type="ARBA" id="ARBA00022519"/>
    </source>
</evidence>